<comment type="caution">
    <text evidence="1">The sequence shown here is derived from an EMBL/GenBank/DDBJ whole genome shotgun (WGS) entry which is preliminary data.</text>
</comment>
<evidence type="ECO:0000313" key="1">
    <source>
        <dbReference type="EMBL" id="EGC17366.1"/>
    </source>
</evidence>
<sequence>MSGLVELVSVHGHRIYLNTDCIRRIEPRNDQPPTTLIVYSYQNGETGFEVPGKLDDIAQAINTQMKF</sequence>
<gene>
    <name evidence="1" type="ORF">HMPREF9098_1193</name>
</gene>
<reference evidence="1 2" key="1">
    <citation type="submission" date="2011-01" db="EMBL/GenBank/DDBJ databases">
        <authorList>
            <person name="Muzny D."/>
            <person name="Qin X."/>
            <person name="Deng J."/>
            <person name="Jiang H."/>
            <person name="Liu Y."/>
            <person name="Qu J."/>
            <person name="Song X.-Z."/>
            <person name="Zhang L."/>
            <person name="Thornton R."/>
            <person name="Coyle M."/>
            <person name="Francisco L."/>
            <person name="Jackson L."/>
            <person name="Javaid M."/>
            <person name="Korchina V."/>
            <person name="Kovar C."/>
            <person name="Mata R."/>
            <person name="Mathew T."/>
            <person name="Ngo R."/>
            <person name="Nguyen L."/>
            <person name="Nguyen N."/>
            <person name="Okwuonu G."/>
            <person name="Ongeri F."/>
            <person name="Pham C."/>
            <person name="Simmons D."/>
            <person name="Wilczek-Boney K."/>
            <person name="Hale W."/>
            <person name="Jakkamsetti A."/>
            <person name="Pham P."/>
            <person name="Ruth R."/>
            <person name="San Lucas F."/>
            <person name="Warren J."/>
            <person name="Zhang J."/>
            <person name="Zhao Z."/>
            <person name="Zhou C."/>
            <person name="Zhu D."/>
            <person name="Lee S."/>
            <person name="Bess C."/>
            <person name="Blankenburg K."/>
            <person name="Forbes L."/>
            <person name="Fu Q."/>
            <person name="Gubbala S."/>
            <person name="Hirani K."/>
            <person name="Jayaseelan J.C."/>
            <person name="Lara F."/>
            <person name="Munidasa M."/>
            <person name="Palculict T."/>
            <person name="Patil S."/>
            <person name="Pu L.-L."/>
            <person name="Saada N."/>
            <person name="Tang L."/>
            <person name="Weissenberger G."/>
            <person name="Zhu Y."/>
            <person name="Hemphill L."/>
            <person name="Shang Y."/>
            <person name="Youmans B."/>
            <person name="Ayvaz T."/>
            <person name="Ross M."/>
            <person name="Santibanez J."/>
            <person name="Aqrawi P."/>
            <person name="Gross S."/>
            <person name="Joshi V."/>
            <person name="Fowler G."/>
            <person name="Nazareth L."/>
            <person name="Reid J."/>
            <person name="Worley K."/>
            <person name="Petrosino J."/>
            <person name="Highlander S."/>
            <person name="Gibbs R."/>
        </authorList>
    </citation>
    <scope>NUCLEOTIDE SEQUENCE [LARGE SCALE GENOMIC DNA]</scope>
    <source>
        <strain evidence="1 2">ATCC 33394</strain>
    </source>
</reference>
<dbReference type="Proteomes" id="UP000004088">
    <property type="component" value="Unassembled WGS sequence"/>
</dbReference>
<evidence type="ECO:0000313" key="2">
    <source>
        <dbReference type="Proteomes" id="UP000004088"/>
    </source>
</evidence>
<dbReference type="HOGENOM" id="CLU_2825367_0_0_4"/>
<dbReference type="STRING" id="888741.HMPREF9098_1193"/>
<organism evidence="1 2">
    <name type="scientific">Kingella denitrificans ATCC 33394</name>
    <dbReference type="NCBI Taxonomy" id="888741"/>
    <lineage>
        <taxon>Bacteria</taxon>
        <taxon>Pseudomonadati</taxon>
        <taxon>Pseudomonadota</taxon>
        <taxon>Betaproteobacteria</taxon>
        <taxon>Neisseriales</taxon>
        <taxon>Neisseriaceae</taxon>
        <taxon>Kingella</taxon>
    </lineage>
</organism>
<dbReference type="AlphaFoldDB" id="F0EZA9"/>
<keyword evidence="2" id="KW-1185">Reference proteome</keyword>
<accession>F0EZA9</accession>
<proteinExistence type="predicted"/>
<protein>
    <submittedName>
        <fullName evidence="1">Uncharacterized protein</fullName>
    </submittedName>
</protein>
<dbReference type="EMBL" id="AEWV01000020">
    <property type="protein sequence ID" value="EGC17366.1"/>
    <property type="molecule type" value="Genomic_DNA"/>
</dbReference>
<dbReference type="RefSeq" id="WP_003782690.1">
    <property type="nucleotide sequence ID" value="NZ_GL870929.1"/>
</dbReference>
<name>F0EZA9_9NEIS</name>